<sequence>MIHYPPVALGGRDERRAFTDRRRRAGAARPDASPTRHGPYEPAKRSLMVLYSPRATRARCLRALNGIARRAPAARATDPTTDTGRSVSQQAGRPAQACAGTDRKMSRQSGDSLLRSGQGKMKERRVMPTTWGVPRRSPIQVLTPPSAA</sequence>
<gene>
    <name evidence="2" type="ORF">PGT21_000127</name>
</gene>
<dbReference type="Proteomes" id="UP000324748">
    <property type="component" value="Unassembled WGS sequence"/>
</dbReference>
<feature type="compositionally biased region" description="Basic and acidic residues" evidence="1">
    <location>
        <begin position="11"/>
        <end position="20"/>
    </location>
</feature>
<dbReference type="AlphaFoldDB" id="A0A5B0N0W0"/>
<reference evidence="2 3" key="1">
    <citation type="submission" date="2019-05" db="EMBL/GenBank/DDBJ databases">
        <title>Emergence of the Ug99 lineage of the wheat stem rust pathogen through somatic hybridization.</title>
        <authorList>
            <person name="Li F."/>
            <person name="Upadhyaya N.M."/>
            <person name="Sperschneider J."/>
            <person name="Matny O."/>
            <person name="Nguyen-Phuc H."/>
            <person name="Mago R."/>
            <person name="Raley C."/>
            <person name="Miller M.E."/>
            <person name="Silverstein K.A.T."/>
            <person name="Henningsen E."/>
            <person name="Hirsch C.D."/>
            <person name="Visser B."/>
            <person name="Pretorius Z.A."/>
            <person name="Steffenson B.J."/>
            <person name="Schwessinger B."/>
            <person name="Dodds P.N."/>
            <person name="Figueroa M."/>
        </authorList>
    </citation>
    <scope>NUCLEOTIDE SEQUENCE [LARGE SCALE GENOMIC DNA]</scope>
    <source>
        <strain evidence="2">21-0</strain>
    </source>
</reference>
<dbReference type="EMBL" id="VSWC01000129">
    <property type="protein sequence ID" value="KAA1081719.1"/>
    <property type="molecule type" value="Genomic_DNA"/>
</dbReference>
<dbReference type="OrthoDB" id="1763297at2759"/>
<feature type="region of interest" description="Disordered" evidence="1">
    <location>
        <begin position="1"/>
        <end position="44"/>
    </location>
</feature>
<evidence type="ECO:0000313" key="3">
    <source>
        <dbReference type="Proteomes" id="UP000324748"/>
    </source>
</evidence>
<feature type="compositionally biased region" description="Low complexity" evidence="1">
    <location>
        <begin position="70"/>
        <end position="83"/>
    </location>
</feature>
<comment type="caution">
    <text evidence="2">The sequence shown here is derived from an EMBL/GenBank/DDBJ whole genome shotgun (WGS) entry which is preliminary data.</text>
</comment>
<keyword evidence="3" id="KW-1185">Reference proteome</keyword>
<organism evidence="2 3">
    <name type="scientific">Puccinia graminis f. sp. tritici</name>
    <dbReference type="NCBI Taxonomy" id="56615"/>
    <lineage>
        <taxon>Eukaryota</taxon>
        <taxon>Fungi</taxon>
        <taxon>Dikarya</taxon>
        <taxon>Basidiomycota</taxon>
        <taxon>Pucciniomycotina</taxon>
        <taxon>Pucciniomycetes</taxon>
        <taxon>Pucciniales</taxon>
        <taxon>Pucciniaceae</taxon>
        <taxon>Puccinia</taxon>
    </lineage>
</organism>
<feature type="region of interest" description="Disordered" evidence="1">
    <location>
        <begin position="70"/>
        <end position="148"/>
    </location>
</feature>
<evidence type="ECO:0000313" key="2">
    <source>
        <dbReference type="EMBL" id="KAA1081719.1"/>
    </source>
</evidence>
<protein>
    <submittedName>
        <fullName evidence="2">Uncharacterized protein</fullName>
    </submittedName>
</protein>
<accession>A0A5B0N0W0</accession>
<name>A0A5B0N0W0_PUCGR</name>
<evidence type="ECO:0000256" key="1">
    <source>
        <dbReference type="SAM" id="MobiDB-lite"/>
    </source>
</evidence>
<proteinExistence type="predicted"/>